<gene>
    <name evidence="1" type="ORF">J2S55_008324</name>
</gene>
<proteinExistence type="predicted"/>
<accession>A0ABT9RIE0</accession>
<keyword evidence="2" id="KW-1185">Reference proteome</keyword>
<protein>
    <submittedName>
        <fullName evidence="1">Uncharacterized protein</fullName>
    </submittedName>
</protein>
<evidence type="ECO:0000313" key="2">
    <source>
        <dbReference type="Proteomes" id="UP001230426"/>
    </source>
</evidence>
<evidence type="ECO:0000313" key="1">
    <source>
        <dbReference type="EMBL" id="MDP9869058.1"/>
    </source>
</evidence>
<comment type="caution">
    <text evidence="1">The sequence shown here is derived from an EMBL/GenBank/DDBJ whole genome shotgun (WGS) entry which is preliminary data.</text>
</comment>
<name>A0ABT9RIE0_9ACTN</name>
<dbReference type="RefSeq" id="WP_306872535.1">
    <property type="nucleotide sequence ID" value="NZ_JAUSRB010000002.1"/>
</dbReference>
<dbReference type="Proteomes" id="UP001230426">
    <property type="component" value="Unassembled WGS sequence"/>
</dbReference>
<sequence length="46" mass="5104">MIWDCAVSDNDDARALLEEYYLLPDTADRGPRGFGRKSNGYGCGSF</sequence>
<dbReference type="EMBL" id="JAUSRB010000002">
    <property type="protein sequence ID" value="MDP9869058.1"/>
    <property type="molecule type" value="Genomic_DNA"/>
</dbReference>
<organism evidence="1 2">
    <name type="scientific">Streptosporangium brasiliense</name>
    <dbReference type="NCBI Taxonomy" id="47480"/>
    <lineage>
        <taxon>Bacteria</taxon>
        <taxon>Bacillati</taxon>
        <taxon>Actinomycetota</taxon>
        <taxon>Actinomycetes</taxon>
        <taxon>Streptosporangiales</taxon>
        <taxon>Streptosporangiaceae</taxon>
        <taxon>Streptosporangium</taxon>
    </lineage>
</organism>
<reference evidence="1 2" key="1">
    <citation type="submission" date="2023-07" db="EMBL/GenBank/DDBJ databases">
        <title>Sequencing the genomes of 1000 actinobacteria strains.</title>
        <authorList>
            <person name="Klenk H.-P."/>
        </authorList>
    </citation>
    <scope>NUCLEOTIDE SEQUENCE [LARGE SCALE GENOMIC DNA]</scope>
    <source>
        <strain evidence="1 2">DSM 44109</strain>
    </source>
</reference>